<evidence type="ECO:0000313" key="3">
    <source>
        <dbReference type="EMBL" id="KAL2512723.1"/>
    </source>
</evidence>
<keyword evidence="4" id="KW-1185">Reference proteome</keyword>
<proteinExistence type="predicted"/>
<organism evidence="3 4">
    <name type="scientific">Abeliophyllum distichum</name>
    <dbReference type="NCBI Taxonomy" id="126358"/>
    <lineage>
        <taxon>Eukaryota</taxon>
        <taxon>Viridiplantae</taxon>
        <taxon>Streptophyta</taxon>
        <taxon>Embryophyta</taxon>
        <taxon>Tracheophyta</taxon>
        <taxon>Spermatophyta</taxon>
        <taxon>Magnoliopsida</taxon>
        <taxon>eudicotyledons</taxon>
        <taxon>Gunneridae</taxon>
        <taxon>Pentapetalae</taxon>
        <taxon>asterids</taxon>
        <taxon>lamiids</taxon>
        <taxon>Lamiales</taxon>
        <taxon>Oleaceae</taxon>
        <taxon>Forsythieae</taxon>
        <taxon>Abeliophyllum</taxon>
    </lineage>
</organism>
<accession>A0ABD1TJB9</accession>
<evidence type="ECO:0000313" key="4">
    <source>
        <dbReference type="Proteomes" id="UP001604336"/>
    </source>
</evidence>
<dbReference type="AlphaFoldDB" id="A0ABD1TJB9"/>
<keyword evidence="1" id="KW-0863">Zinc-finger</keyword>
<dbReference type="Proteomes" id="UP001604336">
    <property type="component" value="Unassembled WGS sequence"/>
</dbReference>
<protein>
    <submittedName>
        <fullName evidence="3">Pepsin-retropepsin like protein</fullName>
    </submittedName>
</protein>
<dbReference type="EMBL" id="JBFOLK010000005">
    <property type="protein sequence ID" value="KAL2512723.1"/>
    <property type="molecule type" value="Genomic_DNA"/>
</dbReference>
<keyword evidence="1" id="KW-0862">Zinc</keyword>
<gene>
    <name evidence="3" type="ORF">Adt_18323</name>
</gene>
<dbReference type="Gene3D" id="4.10.60.10">
    <property type="entry name" value="Zinc finger, CCHC-type"/>
    <property type="match status" value="1"/>
</dbReference>
<keyword evidence="1" id="KW-0479">Metal-binding</keyword>
<dbReference type="GO" id="GO:0008270">
    <property type="term" value="F:zinc ion binding"/>
    <property type="evidence" value="ECO:0007669"/>
    <property type="project" value="UniProtKB-KW"/>
</dbReference>
<feature type="domain" description="CCHC-type" evidence="2">
    <location>
        <begin position="113"/>
        <end position="127"/>
    </location>
</feature>
<reference evidence="4" key="1">
    <citation type="submission" date="2024-07" db="EMBL/GenBank/DDBJ databases">
        <title>Two chromosome-level genome assemblies of Korean endemic species Abeliophyllum distichum and Forsythia ovata (Oleaceae).</title>
        <authorList>
            <person name="Jang H."/>
        </authorList>
    </citation>
    <scope>NUCLEOTIDE SEQUENCE [LARGE SCALE GENOMIC DNA]</scope>
</reference>
<evidence type="ECO:0000256" key="1">
    <source>
        <dbReference type="PROSITE-ProRule" id="PRU00047"/>
    </source>
</evidence>
<dbReference type="PROSITE" id="PS50158">
    <property type="entry name" value="ZF_CCHC"/>
    <property type="match status" value="1"/>
</dbReference>
<evidence type="ECO:0000259" key="2">
    <source>
        <dbReference type="PROSITE" id="PS50158"/>
    </source>
</evidence>
<comment type="caution">
    <text evidence="3">The sequence shown here is derived from an EMBL/GenBank/DDBJ whole genome shotgun (WGS) entry which is preliminary data.</text>
</comment>
<sequence>MSLTNYERKFDQLMRYTTYLVNTKPKKIKRFEQELDPDISMILTSYCFATYCENIGMGLCYLLSEDWFIAVCSENGYRSPGQMSKDGDSYIPSYPKCGKSHKGECFMEKNIYFRCGKPGHIAKNCTEFSQKKNNDQDNVTKIRLMFLL</sequence>
<name>A0ABD1TJB9_9LAMI</name>
<dbReference type="Pfam" id="PF00098">
    <property type="entry name" value="zf-CCHC"/>
    <property type="match status" value="1"/>
</dbReference>
<dbReference type="InterPro" id="IPR001878">
    <property type="entry name" value="Znf_CCHC"/>
</dbReference>